<accession>A0AA41ZHR0</accession>
<comment type="caution">
    <text evidence="7">The sequence shown here is derived from an EMBL/GenBank/DDBJ whole genome shotgun (WGS) entry which is preliminary data.</text>
</comment>
<dbReference type="PANTHER" id="PTHR43303:SF4">
    <property type="entry name" value="NADPH DEHYDROGENASE C23G7.10C-RELATED"/>
    <property type="match status" value="1"/>
</dbReference>
<organism evidence="7 8">
    <name type="scientific">Larsenimonas rhizosphaerae</name>
    <dbReference type="NCBI Taxonomy" id="2944682"/>
    <lineage>
        <taxon>Bacteria</taxon>
        <taxon>Pseudomonadati</taxon>
        <taxon>Pseudomonadota</taxon>
        <taxon>Gammaproteobacteria</taxon>
        <taxon>Oceanospirillales</taxon>
        <taxon>Halomonadaceae</taxon>
        <taxon>Larsenimonas</taxon>
    </lineage>
</organism>
<gene>
    <name evidence="7" type="ORF">OQ287_12080</name>
</gene>
<evidence type="ECO:0000256" key="5">
    <source>
        <dbReference type="ARBA" id="ARBA00023002"/>
    </source>
</evidence>
<dbReference type="Gene3D" id="3.20.20.70">
    <property type="entry name" value="Aldolase class I"/>
    <property type="match status" value="1"/>
</dbReference>
<evidence type="ECO:0000256" key="2">
    <source>
        <dbReference type="ARBA" id="ARBA00022630"/>
    </source>
</evidence>
<reference evidence="7" key="1">
    <citation type="submission" date="2022-11" db="EMBL/GenBank/DDBJ databases">
        <title>Larsenimonas rhizosphaerae sp. nov., isolated from a tidal mudflat.</title>
        <authorList>
            <person name="Lee S.D."/>
            <person name="Kim I.S."/>
        </authorList>
    </citation>
    <scope>NUCLEOTIDE SEQUENCE</scope>
    <source>
        <strain evidence="7">GH2-1</strain>
    </source>
</reference>
<protein>
    <submittedName>
        <fullName evidence="7">NADH:flavin oxidoreductase/NADH oxidase</fullName>
    </submittedName>
</protein>
<dbReference type="SUPFAM" id="SSF51395">
    <property type="entry name" value="FMN-linked oxidoreductases"/>
    <property type="match status" value="1"/>
</dbReference>
<evidence type="ECO:0000313" key="7">
    <source>
        <dbReference type="EMBL" id="MCX2524982.1"/>
    </source>
</evidence>
<dbReference type="GO" id="GO:0010181">
    <property type="term" value="F:FMN binding"/>
    <property type="evidence" value="ECO:0007669"/>
    <property type="project" value="InterPro"/>
</dbReference>
<proteinExistence type="predicted"/>
<dbReference type="InterPro" id="IPR013785">
    <property type="entry name" value="Aldolase_TIM"/>
</dbReference>
<evidence type="ECO:0000259" key="6">
    <source>
        <dbReference type="Pfam" id="PF00724"/>
    </source>
</evidence>
<keyword evidence="5" id="KW-0560">Oxidoreductase</keyword>
<evidence type="ECO:0000256" key="3">
    <source>
        <dbReference type="ARBA" id="ARBA00022643"/>
    </source>
</evidence>
<evidence type="ECO:0000256" key="4">
    <source>
        <dbReference type="ARBA" id="ARBA00022857"/>
    </source>
</evidence>
<evidence type="ECO:0000313" key="8">
    <source>
        <dbReference type="Proteomes" id="UP001165678"/>
    </source>
</evidence>
<dbReference type="CDD" id="cd02932">
    <property type="entry name" value="OYE_YqiM_FMN"/>
    <property type="match status" value="1"/>
</dbReference>
<dbReference type="InterPro" id="IPR044152">
    <property type="entry name" value="YqjM-like"/>
</dbReference>
<dbReference type="Pfam" id="PF00724">
    <property type="entry name" value="Oxidored_FMN"/>
    <property type="match status" value="1"/>
</dbReference>
<sequence length="365" mass="39169">MSHLFTPITLGDVTLSNRIVVAPMCQYSADNGLATSWHMMHLGHLAMSGAGMLTIEATAVSPEGRITEGDLGLWSDAHRDALKPVVDAIRHYSNLPLSIQLGHAGRKASCNVPWKGGSSIAPDQTGGWQTWAPSALPFAEGDPVPTALNEDDIKTLKADFVAAAQRAASLGIDVIELHAAHGYLLHEFLSPLSNHREDGYGGTLENRLRLVLEVFDAVKEAIPAQMALGVRVSAEDWVEGGWDTDQTIALAKALEARGCHFIHVSSGGLSEHQQITAGPNYQVPMASRIKSSVDMPVIAVGLITEPEQAEAIIGTGQADMVGLARAMLFNPRWPWHAAAALKAQVRVPPQYERSEPHALKGLFSQ</sequence>
<feature type="domain" description="NADH:flavin oxidoreductase/NADH oxidase N-terminal" evidence="6">
    <location>
        <begin position="4"/>
        <end position="341"/>
    </location>
</feature>
<dbReference type="InterPro" id="IPR001155">
    <property type="entry name" value="OxRdtase_FMN_N"/>
</dbReference>
<comment type="cofactor">
    <cofactor evidence="1">
        <name>FMN</name>
        <dbReference type="ChEBI" id="CHEBI:58210"/>
    </cofactor>
</comment>
<dbReference type="PANTHER" id="PTHR43303">
    <property type="entry name" value="NADPH DEHYDROGENASE C23G7.10C-RELATED"/>
    <property type="match status" value="1"/>
</dbReference>
<dbReference type="EMBL" id="JAPIVE010000003">
    <property type="protein sequence ID" value="MCX2524982.1"/>
    <property type="molecule type" value="Genomic_DNA"/>
</dbReference>
<evidence type="ECO:0000256" key="1">
    <source>
        <dbReference type="ARBA" id="ARBA00001917"/>
    </source>
</evidence>
<name>A0AA41ZHR0_9GAMM</name>
<dbReference type="AlphaFoldDB" id="A0AA41ZHR0"/>
<keyword evidence="4" id="KW-0521">NADP</keyword>
<dbReference type="GO" id="GO:0003959">
    <property type="term" value="F:NADPH dehydrogenase activity"/>
    <property type="evidence" value="ECO:0007669"/>
    <property type="project" value="InterPro"/>
</dbReference>
<keyword evidence="3" id="KW-0288">FMN</keyword>
<keyword evidence="2" id="KW-0285">Flavoprotein</keyword>
<dbReference type="GO" id="GO:0050661">
    <property type="term" value="F:NADP binding"/>
    <property type="evidence" value="ECO:0007669"/>
    <property type="project" value="InterPro"/>
</dbReference>
<keyword evidence="8" id="KW-1185">Reference proteome</keyword>
<dbReference type="Proteomes" id="UP001165678">
    <property type="component" value="Unassembled WGS sequence"/>
</dbReference>
<dbReference type="RefSeq" id="WP_265896598.1">
    <property type="nucleotide sequence ID" value="NZ_JAPIVE010000003.1"/>
</dbReference>